<sequence>MPSIDKAIDGWVQRWRERVDLPLRVCWGVGGGEPARCWDLGTFDAPRVVITVRDAAALTALLDPSLDSLGEAYVEGRIDVDGDIDDVLAMAHTLVRRAAEGGTAQPTLLQRMVQGFTHSRKLDREAIQYHYDVSNAFYAEWLDPAMVYSCAYFEHGDEDLATAQTKKIDHILTKIRLQPGQTLLDIGCGWGALVLRAAQRFGARCVGITLSQAQYELARERVAAAGLADRIEIRLQDYRDVEGTFDRITSVGMFEHVGLKHLADYFRLVRARLAPDGWAMNHGITTTDPGDGETPYGGGRFIDKYVFPHGELPHIATVLRTMQEGGLEPFDVENLRRHYARTLQCWSATFEAKRERLRAMVPERIWRIWRVYLAGCAWAFEHDQIALFQVLCRPAGRSAQELPWSRRWIYGDETPAPA</sequence>
<evidence type="ECO:0000256" key="4">
    <source>
        <dbReference type="ARBA" id="ARBA00022691"/>
    </source>
</evidence>
<dbReference type="OrthoDB" id="9782855at2"/>
<keyword evidence="3" id="KW-0808">Transferase</keyword>
<dbReference type="Proteomes" id="UP000091969">
    <property type="component" value="Unassembled WGS sequence"/>
</dbReference>
<dbReference type="GO" id="GO:0032259">
    <property type="term" value="P:methylation"/>
    <property type="evidence" value="ECO:0007669"/>
    <property type="project" value="UniProtKB-KW"/>
</dbReference>
<dbReference type="InterPro" id="IPR003333">
    <property type="entry name" value="CMAS"/>
</dbReference>
<evidence type="ECO:0000256" key="6">
    <source>
        <dbReference type="PIRSR" id="PIRSR003085-1"/>
    </source>
</evidence>
<evidence type="ECO:0000313" key="8">
    <source>
        <dbReference type="EMBL" id="OBS31270.1"/>
    </source>
</evidence>
<keyword evidence="5" id="KW-0443">Lipid metabolism</keyword>
<accession>A0A1A6DWV3</accession>
<dbReference type="SUPFAM" id="SSF53335">
    <property type="entry name" value="S-adenosyl-L-methionine-dependent methyltransferases"/>
    <property type="match status" value="1"/>
</dbReference>
<dbReference type="PIRSF" id="PIRSF003085">
    <property type="entry name" value="CMAS"/>
    <property type="match status" value="1"/>
</dbReference>
<evidence type="ECO:0000256" key="1">
    <source>
        <dbReference type="ARBA" id="ARBA00010815"/>
    </source>
</evidence>
<dbReference type="Pfam" id="PF02353">
    <property type="entry name" value="CMAS"/>
    <property type="match status" value="1"/>
</dbReference>
<evidence type="ECO:0000259" key="7">
    <source>
        <dbReference type="Pfam" id="PF25371"/>
    </source>
</evidence>
<feature type="active site" evidence="6">
    <location>
        <position position="376"/>
    </location>
</feature>
<keyword evidence="4" id="KW-0949">S-adenosyl-L-methionine</keyword>
<keyword evidence="2" id="KW-0489">Methyltransferase</keyword>
<dbReference type="STRING" id="1101373.A9O67_03645"/>
<evidence type="ECO:0000313" key="9">
    <source>
        <dbReference type="Proteomes" id="UP000091969"/>
    </source>
</evidence>
<dbReference type="PANTHER" id="PTHR43667">
    <property type="entry name" value="CYCLOPROPANE-FATTY-ACYL-PHOSPHOLIPID SYNTHASE"/>
    <property type="match status" value="1"/>
</dbReference>
<dbReference type="Pfam" id="PF25371">
    <property type="entry name" value="DUF7884"/>
    <property type="match status" value="1"/>
</dbReference>
<dbReference type="InterPro" id="IPR029063">
    <property type="entry name" value="SAM-dependent_MTases_sf"/>
</dbReference>
<proteinExistence type="inferred from homology"/>
<dbReference type="InterPro" id="IPR050723">
    <property type="entry name" value="CFA/CMAS"/>
</dbReference>
<dbReference type="RefSeq" id="WP_068608230.1">
    <property type="nucleotide sequence ID" value="NZ_LZDH01000045.1"/>
</dbReference>
<dbReference type="InterPro" id="IPR057206">
    <property type="entry name" value="DUF7884"/>
</dbReference>
<name>A0A1A6DWV3_9BURK</name>
<feature type="domain" description="DUF7884" evidence="7">
    <location>
        <begin position="40"/>
        <end position="92"/>
    </location>
</feature>
<comment type="similarity">
    <text evidence="1">Belongs to the CFA/CMAS family.</text>
</comment>
<dbReference type="GO" id="GO:0008168">
    <property type="term" value="F:methyltransferase activity"/>
    <property type="evidence" value="ECO:0007669"/>
    <property type="project" value="UniProtKB-KW"/>
</dbReference>
<gene>
    <name evidence="8" type="ORF">A9O67_03645</name>
</gene>
<reference evidence="8 9" key="1">
    <citation type="submission" date="2016-06" db="EMBL/GenBank/DDBJ databases">
        <title>Genome sequence of Tepidimonas fonticaldi PL17.</title>
        <authorList>
            <person name="Pinnaka A.K."/>
        </authorList>
    </citation>
    <scope>NUCLEOTIDE SEQUENCE [LARGE SCALE GENOMIC DNA]</scope>
    <source>
        <strain evidence="8 9">PL17</strain>
    </source>
</reference>
<organism evidence="8 9">
    <name type="scientific">Tepidimonas fonticaldi</name>
    <dbReference type="NCBI Taxonomy" id="1101373"/>
    <lineage>
        <taxon>Bacteria</taxon>
        <taxon>Pseudomonadati</taxon>
        <taxon>Pseudomonadota</taxon>
        <taxon>Betaproteobacteria</taxon>
        <taxon>Burkholderiales</taxon>
        <taxon>Tepidimonas</taxon>
    </lineage>
</organism>
<dbReference type="EMBL" id="LZDH01000045">
    <property type="protein sequence ID" value="OBS31270.1"/>
    <property type="molecule type" value="Genomic_DNA"/>
</dbReference>
<dbReference type="AlphaFoldDB" id="A0A1A6DWV3"/>
<evidence type="ECO:0000256" key="3">
    <source>
        <dbReference type="ARBA" id="ARBA00022679"/>
    </source>
</evidence>
<evidence type="ECO:0000256" key="2">
    <source>
        <dbReference type="ARBA" id="ARBA00022603"/>
    </source>
</evidence>
<dbReference type="GO" id="GO:0008610">
    <property type="term" value="P:lipid biosynthetic process"/>
    <property type="evidence" value="ECO:0007669"/>
    <property type="project" value="InterPro"/>
</dbReference>
<dbReference type="Gene3D" id="3.40.50.150">
    <property type="entry name" value="Vaccinia Virus protein VP39"/>
    <property type="match status" value="1"/>
</dbReference>
<dbReference type="PANTHER" id="PTHR43667:SF1">
    <property type="entry name" value="CYCLOPROPANE-FATTY-ACYL-PHOSPHOLIPID SYNTHASE"/>
    <property type="match status" value="1"/>
</dbReference>
<comment type="caution">
    <text evidence="8">The sequence shown here is derived from an EMBL/GenBank/DDBJ whole genome shotgun (WGS) entry which is preliminary data.</text>
</comment>
<keyword evidence="9" id="KW-1185">Reference proteome</keyword>
<protein>
    <submittedName>
        <fullName evidence="8">Cyclopropane-fatty-acyl-phospholipid synthase</fullName>
    </submittedName>
</protein>
<dbReference type="CDD" id="cd02440">
    <property type="entry name" value="AdoMet_MTases"/>
    <property type="match status" value="1"/>
</dbReference>
<evidence type="ECO:0000256" key="5">
    <source>
        <dbReference type="ARBA" id="ARBA00023098"/>
    </source>
</evidence>